<sequence>MKFKFLKRELPRCKRERNLQSKTPSPPIVTDEQPMELRRNSSANGCQERWFSAKQSGNDKFRTSTADQDSQRKEDNIEKRCRKLRSE</sequence>
<dbReference type="Proteomes" id="UP000499080">
    <property type="component" value="Unassembled WGS sequence"/>
</dbReference>
<dbReference type="EMBL" id="BGPR01001400">
    <property type="protein sequence ID" value="GBM52931.1"/>
    <property type="molecule type" value="Genomic_DNA"/>
</dbReference>
<comment type="caution">
    <text evidence="2">The sequence shown here is derived from an EMBL/GenBank/DDBJ whole genome shotgun (WGS) entry which is preliminary data.</text>
</comment>
<gene>
    <name evidence="2" type="ORF">AVEN_60125_1</name>
</gene>
<name>A0A4Y2GHT6_ARAVE</name>
<proteinExistence type="predicted"/>
<organism evidence="2 3">
    <name type="scientific">Araneus ventricosus</name>
    <name type="common">Orbweaver spider</name>
    <name type="synonym">Epeira ventricosa</name>
    <dbReference type="NCBI Taxonomy" id="182803"/>
    <lineage>
        <taxon>Eukaryota</taxon>
        <taxon>Metazoa</taxon>
        <taxon>Ecdysozoa</taxon>
        <taxon>Arthropoda</taxon>
        <taxon>Chelicerata</taxon>
        <taxon>Arachnida</taxon>
        <taxon>Araneae</taxon>
        <taxon>Araneomorphae</taxon>
        <taxon>Entelegynae</taxon>
        <taxon>Araneoidea</taxon>
        <taxon>Araneidae</taxon>
        <taxon>Araneus</taxon>
    </lineage>
</organism>
<accession>A0A4Y2GHT6</accession>
<evidence type="ECO:0000313" key="3">
    <source>
        <dbReference type="Proteomes" id="UP000499080"/>
    </source>
</evidence>
<reference evidence="2 3" key="1">
    <citation type="journal article" date="2019" name="Sci. Rep.">
        <title>Orb-weaving spider Araneus ventricosus genome elucidates the spidroin gene catalogue.</title>
        <authorList>
            <person name="Kono N."/>
            <person name="Nakamura H."/>
            <person name="Ohtoshi R."/>
            <person name="Moran D.A.P."/>
            <person name="Shinohara A."/>
            <person name="Yoshida Y."/>
            <person name="Fujiwara M."/>
            <person name="Mori M."/>
            <person name="Tomita M."/>
            <person name="Arakawa K."/>
        </authorList>
    </citation>
    <scope>NUCLEOTIDE SEQUENCE [LARGE SCALE GENOMIC DNA]</scope>
</reference>
<evidence type="ECO:0000313" key="2">
    <source>
        <dbReference type="EMBL" id="GBM52931.1"/>
    </source>
</evidence>
<feature type="compositionally biased region" description="Basic and acidic residues" evidence="1">
    <location>
        <begin position="69"/>
        <end position="87"/>
    </location>
</feature>
<dbReference type="AlphaFoldDB" id="A0A4Y2GHT6"/>
<evidence type="ECO:0000256" key="1">
    <source>
        <dbReference type="SAM" id="MobiDB-lite"/>
    </source>
</evidence>
<keyword evidence="3" id="KW-1185">Reference proteome</keyword>
<protein>
    <submittedName>
        <fullName evidence="2">Uncharacterized protein</fullName>
    </submittedName>
</protein>
<feature type="region of interest" description="Disordered" evidence="1">
    <location>
        <begin position="14"/>
        <end position="87"/>
    </location>
</feature>